<evidence type="ECO:0000256" key="1">
    <source>
        <dbReference type="ARBA" id="ARBA00004370"/>
    </source>
</evidence>
<accession>A0A1F5DNA3</accession>
<dbReference type="SUPFAM" id="SSF56601">
    <property type="entry name" value="beta-lactamase/transpeptidase-like"/>
    <property type="match status" value="1"/>
</dbReference>
<keyword evidence="3" id="KW-0812">Transmembrane</keyword>
<gene>
    <name evidence="6" type="ORF">A2V71_02495</name>
</gene>
<dbReference type="Pfam" id="PF03717">
    <property type="entry name" value="PBP_dimer"/>
    <property type="match status" value="1"/>
</dbReference>
<dbReference type="EMBL" id="MEZT01000019">
    <property type="protein sequence ID" value="OGD56520.1"/>
    <property type="molecule type" value="Genomic_DNA"/>
</dbReference>
<dbReference type="GO" id="GO:0008658">
    <property type="term" value="F:penicillin binding"/>
    <property type="evidence" value="ECO:0007669"/>
    <property type="project" value="InterPro"/>
</dbReference>
<dbReference type="PANTHER" id="PTHR30627">
    <property type="entry name" value="PEPTIDOGLYCAN D,D-TRANSPEPTIDASE"/>
    <property type="match status" value="1"/>
</dbReference>
<dbReference type="InterPro" id="IPR012338">
    <property type="entry name" value="Beta-lactam/transpept-like"/>
</dbReference>
<feature type="transmembrane region" description="Helical" evidence="3">
    <location>
        <begin position="12"/>
        <end position="29"/>
    </location>
</feature>
<dbReference type="InterPro" id="IPR050515">
    <property type="entry name" value="Beta-lactam/transpept"/>
</dbReference>
<dbReference type="Gene3D" id="3.90.1310.10">
    <property type="entry name" value="Penicillin-binding protein 2a (Domain 2)"/>
    <property type="match status" value="1"/>
</dbReference>
<comment type="subcellular location">
    <subcellularLocation>
        <location evidence="1">Membrane</location>
    </subcellularLocation>
</comment>
<keyword evidence="3" id="KW-1133">Transmembrane helix</keyword>
<sequence length="566" mass="62656">MNNDSFQKRIKVLMLLTLIITLGLGYRLFQKQVLEHNSYLALAEGQYIVKKDLPAMRGKIYFSDMFPAATNTRLYQIVAVPRQIKDKEEVAQKLAPFLGLSAKEIFETINNDKYYVPPLKTHLSEEEGDKIADLKIYGVTVVPESLRYYPEGELAAQILGFVDAGGDGRYGLEGYFNNELKGIGGEVYGEKDTKGRLFDISSQLQPRNGSDFVLTLNHDIQYQAEEILKKSVEKYQSDSGSIVIADPKTGKILAMANSPAYDPNSFNKVPQDQQQIFTNDSIANAWEPGSVFKPLIMAAAINENKVQPDTTNTFGNYVTVNSYEIHTSTDKAYGKETMTQVLENSDNVAMVWVSELLGKDSMYKYLRDLGFGRKTGIELDTESTGEVKDVKQWSEAQRATISFGQGISVTPVQLLAATSAIANGGKLMQPYIVDKTIDFSGKEDVRQPKEVSRVMTEDTAKKVTEMMVSVVENGHGKKAAVSGYKVAGKTGTAQVPKPGGGYYDDRHVGSFIGFAPANDPQFIMLVRLNNPKNVDWAESSAAPTFGEMAKWLLSYFGVQPTENQEN</sequence>
<dbReference type="Gene3D" id="3.30.450.330">
    <property type="match status" value="1"/>
</dbReference>
<dbReference type="Pfam" id="PF00905">
    <property type="entry name" value="Transpeptidase"/>
    <property type="match status" value="1"/>
</dbReference>
<evidence type="ECO:0000313" key="7">
    <source>
        <dbReference type="Proteomes" id="UP000178764"/>
    </source>
</evidence>
<dbReference type="SUPFAM" id="SSF56519">
    <property type="entry name" value="Penicillin binding protein dimerisation domain"/>
    <property type="match status" value="1"/>
</dbReference>
<feature type="domain" description="Penicillin-binding protein dimerisation" evidence="5">
    <location>
        <begin position="53"/>
        <end position="197"/>
    </location>
</feature>
<dbReference type="GO" id="GO:0005886">
    <property type="term" value="C:plasma membrane"/>
    <property type="evidence" value="ECO:0007669"/>
    <property type="project" value="TreeGrafter"/>
</dbReference>
<dbReference type="InterPro" id="IPR001460">
    <property type="entry name" value="PCN-bd_Tpept"/>
</dbReference>
<dbReference type="GO" id="GO:0071555">
    <property type="term" value="P:cell wall organization"/>
    <property type="evidence" value="ECO:0007669"/>
    <property type="project" value="TreeGrafter"/>
</dbReference>
<evidence type="ECO:0000313" key="6">
    <source>
        <dbReference type="EMBL" id="OGD56520.1"/>
    </source>
</evidence>
<dbReference type="InterPro" id="IPR036138">
    <property type="entry name" value="PBP_dimer_sf"/>
</dbReference>
<feature type="domain" description="Penicillin-binding protein transpeptidase" evidence="4">
    <location>
        <begin position="240"/>
        <end position="547"/>
    </location>
</feature>
<dbReference type="InterPro" id="IPR005311">
    <property type="entry name" value="PBP_dimer"/>
</dbReference>
<evidence type="ECO:0000256" key="2">
    <source>
        <dbReference type="ARBA" id="ARBA00023136"/>
    </source>
</evidence>
<comment type="caution">
    <text evidence="6">The sequence shown here is derived from an EMBL/GenBank/DDBJ whole genome shotgun (WGS) entry which is preliminary data.</text>
</comment>
<dbReference type="Gene3D" id="3.40.710.10">
    <property type="entry name" value="DD-peptidase/beta-lactamase superfamily"/>
    <property type="match status" value="1"/>
</dbReference>
<reference evidence="6 7" key="1">
    <citation type="journal article" date="2016" name="Nat. Commun.">
        <title>Thousands of microbial genomes shed light on interconnected biogeochemical processes in an aquifer system.</title>
        <authorList>
            <person name="Anantharaman K."/>
            <person name="Brown C.T."/>
            <person name="Hug L.A."/>
            <person name="Sharon I."/>
            <person name="Castelle C.J."/>
            <person name="Probst A.J."/>
            <person name="Thomas B.C."/>
            <person name="Singh A."/>
            <person name="Wilkins M.J."/>
            <person name="Karaoz U."/>
            <person name="Brodie E.L."/>
            <person name="Williams K.H."/>
            <person name="Hubbard S.S."/>
            <person name="Banfield J.F."/>
        </authorList>
    </citation>
    <scope>NUCLEOTIDE SEQUENCE [LARGE SCALE GENOMIC DNA]</scope>
</reference>
<evidence type="ECO:0000259" key="4">
    <source>
        <dbReference type="Pfam" id="PF00905"/>
    </source>
</evidence>
<name>A0A1F5DNA3_9BACT</name>
<evidence type="ECO:0000256" key="3">
    <source>
        <dbReference type="SAM" id="Phobius"/>
    </source>
</evidence>
<dbReference type="PANTHER" id="PTHR30627:SF1">
    <property type="entry name" value="PEPTIDOGLYCAN D,D-TRANSPEPTIDASE FTSI"/>
    <property type="match status" value="1"/>
</dbReference>
<protein>
    <recommendedName>
        <fullName evidence="8">Penicillin-binding protein transpeptidase domain-containing protein</fullName>
    </recommendedName>
</protein>
<evidence type="ECO:0000259" key="5">
    <source>
        <dbReference type="Pfam" id="PF03717"/>
    </source>
</evidence>
<keyword evidence="2 3" id="KW-0472">Membrane</keyword>
<proteinExistence type="predicted"/>
<organism evidence="6 7">
    <name type="scientific">Candidatus Berkelbacteria bacterium RBG_13_40_8</name>
    <dbReference type="NCBI Taxonomy" id="1797467"/>
    <lineage>
        <taxon>Bacteria</taxon>
        <taxon>Candidatus Berkelbacteria</taxon>
    </lineage>
</organism>
<dbReference type="AlphaFoldDB" id="A0A1F5DNA3"/>
<evidence type="ECO:0008006" key="8">
    <source>
        <dbReference type="Google" id="ProtNLM"/>
    </source>
</evidence>
<dbReference type="Proteomes" id="UP000178764">
    <property type="component" value="Unassembled WGS sequence"/>
</dbReference>